<proteinExistence type="predicted"/>
<dbReference type="EMBL" id="CP086322">
    <property type="protein sequence ID" value="UQA92672.1"/>
    <property type="molecule type" value="Genomic_DNA"/>
</dbReference>
<evidence type="ECO:0000313" key="1">
    <source>
        <dbReference type="EMBL" id="UQA92672.1"/>
    </source>
</evidence>
<accession>A0ABY4M5L8</accession>
<protein>
    <recommendedName>
        <fullName evidence="3">Lsr2 protein</fullName>
    </recommendedName>
</protein>
<gene>
    <name evidence="1" type="ORF">K9S39_13290</name>
</gene>
<organism evidence="1 2">
    <name type="scientific">Streptomyces halobius</name>
    <dbReference type="NCBI Taxonomy" id="2879846"/>
    <lineage>
        <taxon>Bacteria</taxon>
        <taxon>Bacillati</taxon>
        <taxon>Actinomycetota</taxon>
        <taxon>Actinomycetes</taxon>
        <taxon>Kitasatosporales</taxon>
        <taxon>Streptomycetaceae</taxon>
        <taxon>Streptomyces</taxon>
    </lineage>
</organism>
<sequence>MAASTSLTPEQLSLRAQIAAHELWANCQDPAAHTLPARQAFLDRFERKVDPDGVLDPAERARRAEHARKRYFKTLALKSSQVRAAKAAARREGGAAA</sequence>
<evidence type="ECO:0008006" key="3">
    <source>
        <dbReference type="Google" id="ProtNLM"/>
    </source>
</evidence>
<dbReference type="RefSeq" id="WP_248863536.1">
    <property type="nucleotide sequence ID" value="NZ_CP086322.1"/>
</dbReference>
<name>A0ABY4M5L8_9ACTN</name>
<keyword evidence="2" id="KW-1185">Reference proteome</keyword>
<evidence type="ECO:0000313" key="2">
    <source>
        <dbReference type="Proteomes" id="UP000830115"/>
    </source>
</evidence>
<reference evidence="1" key="1">
    <citation type="submission" date="2021-10" db="EMBL/GenBank/DDBJ databases">
        <title>Streptomyces nigrumlapis sp.nov.,an antimicrobial producing actinobacterium isolated from Black Gobi rocks.</title>
        <authorList>
            <person name="Wen Y."/>
            <person name="Zhang W."/>
            <person name="Liu X.G."/>
        </authorList>
    </citation>
    <scope>NUCLEOTIDE SEQUENCE</scope>
    <source>
        <strain evidence="1">ST13-2-2</strain>
    </source>
</reference>
<dbReference type="Proteomes" id="UP000830115">
    <property type="component" value="Chromosome"/>
</dbReference>